<keyword evidence="2" id="KW-1185">Reference proteome</keyword>
<protein>
    <recommendedName>
        <fullName evidence="3">DDE Tnp4 domain-containing protein</fullName>
    </recommendedName>
</protein>
<feature type="non-terminal residue" evidence="1">
    <location>
        <position position="77"/>
    </location>
</feature>
<proteinExistence type="predicted"/>
<evidence type="ECO:0000313" key="1">
    <source>
        <dbReference type="EMBL" id="RDX42814.1"/>
    </source>
</evidence>
<sequence length="77" mass="8684">AKLVHALCMLHNFIRIHDPDDLDEDDINSLQHCHSEAAAATFGGDITAGEREEASARRDRIAKEMWDSYVAYMDSVH</sequence>
<gene>
    <name evidence="1" type="ORF">OH76DRAFT_1303985</name>
</gene>
<organism evidence="1 2">
    <name type="scientific">Lentinus brumalis</name>
    <dbReference type="NCBI Taxonomy" id="2498619"/>
    <lineage>
        <taxon>Eukaryota</taxon>
        <taxon>Fungi</taxon>
        <taxon>Dikarya</taxon>
        <taxon>Basidiomycota</taxon>
        <taxon>Agaricomycotina</taxon>
        <taxon>Agaricomycetes</taxon>
        <taxon>Polyporales</taxon>
        <taxon>Polyporaceae</taxon>
        <taxon>Lentinus</taxon>
    </lineage>
</organism>
<dbReference type="OrthoDB" id="2751566at2759"/>
<feature type="non-terminal residue" evidence="1">
    <location>
        <position position="1"/>
    </location>
</feature>
<dbReference type="Proteomes" id="UP000256964">
    <property type="component" value="Unassembled WGS sequence"/>
</dbReference>
<dbReference type="AlphaFoldDB" id="A0A371CRA6"/>
<accession>A0A371CRA6</accession>
<dbReference type="EMBL" id="KZ857476">
    <property type="protein sequence ID" value="RDX42814.1"/>
    <property type="molecule type" value="Genomic_DNA"/>
</dbReference>
<reference evidence="1 2" key="1">
    <citation type="journal article" date="2018" name="Biotechnol. Biofuels">
        <title>Integrative visual omics of the white-rot fungus Polyporus brumalis exposes the biotechnological potential of its oxidative enzymes for delignifying raw plant biomass.</title>
        <authorList>
            <person name="Miyauchi S."/>
            <person name="Rancon A."/>
            <person name="Drula E."/>
            <person name="Hage H."/>
            <person name="Chaduli D."/>
            <person name="Favel A."/>
            <person name="Grisel S."/>
            <person name="Henrissat B."/>
            <person name="Herpoel-Gimbert I."/>
            <person name="Ruiz-Duenas F.J."/>
            <person name="Chevret D."/>
            <person name="Hainaut M."/>
            <person name="Lin J."/>
            <person name="Wang M."/>
            <person name="Pangilinan J."/>
            <person name="Lipzen A."/>
            <person name="Lesage-Meessen L."/>
            <person name="Navarro D."/>
            <person name="Riley R."/>
            <person name="Grigoriev I.V."/>
            <person name="Zhou S."/>
            <person name="Raouche S."/>
            <person name="Rosso M.N."/>
        </authorList>
    </citation>
    <scope>NUCLEOTIDE SEQUENCE [LARGE SCALE GENOMIC DNA]</scope>
    <source>
        <strain evidence="1 2">BRFM 1820</strain>
    </source>
</reference>
<name>A0A371CRA6_9APHY</name>
<evidence type="ECO:0000313" key="2">
    <source>
        <dbReference type="Proteomes" id="UP000256964"/>
    </source>
</evidence>
<evidence type="ECO:0008006" key="3">
    <source>
        <dbReference type="Google" id="ProtNLM"/>
    </source>
</evidence>